<gene>
    <name evidence="1" type="ORF">BECKH772A_GA0070896_1000438</name>
    <name evidence="2" type="ORF">BECKH772B_GA0070898_1000438</name>
    <name evidence="3" type="ORF">BECKH772C_GA0070978_1000439</name>
</gene>
<dbReference type="Gene3D" id="1.20.1640.10">
    <property type="entry name" value="Multidrug efflux transporter AcrB transmembrane domain"/>
    <property type="match status" value="1"/>
</dbReference>
<dbReference type="Gene3D" id="3.30.70.1430">
    <property type="entry name" value="Multidrug efflux transporter AcrB pore domain"/>
    <property type="match status" value="1"/>
</dbReference>
<dbReference type="Gene3D" id="3.30.70.1320">
    <property type="entry name" value="Multidrug efflux transporter AcrB pore domain like"/>
    <property type="match status" value="1"/>
</dbReference>
<dbReference type="Gene3D" id="3.30.2090.10">
    <property type="entry name" value="Multidrug efflux transporter AcrB TolC docking domain, DN and DC subdomains"/>
    <property type="match status" value="1"/>
</dbReference>
<dbReference type="Pfam" id="PF00873">
    <property type="entry name" value="ACR_tran"/>
    <property type="match status" value="2"/>
</dbReference>
<dbReference type="EMBL" id="CAADFI010000004">
    <property type="protein sequence ID" value="VFJ89416.1"/>
    <property type="molecule type" value="Genomic_DNA"/>
</dbReference>
<dbReference type="GO" id="GO:0005886">
    <property type="term" value="C:plasma membrane"/>
    <property type="evidence" value="ECO:0007669"/>
    <property type="project" value="TreeGrafter"/>
</dbReference>
<dbReference type="InterPro" id="IPR027463">
    <property type="entry name" value="AcrB_DN_DC_subdom"/>
</dbReference>
<name>A0A450UUA0_9GAMM</name>
<dbReference type="PANTHER" id="PTHR32063">
    <property type="match status" value="1"/>
</dbReference>
<organism evidence="3">
    <name type="scientific">Candidatus Kentrum eta</name>
    <dbReference type="NCBI Taxonomy" id="2126337"/>
    <lineage>
        <taxon>Bacteria</taxon>
        <taxon>Pseudomonadati</taxon>
        <taxon>Pseudomonadota</taxon>
        <taxon>Gammaproteobacteria</taxon>
        <taxon>Candidatus Kentrum</taxon>
    </lineage>
</organism>
<dbReference type="PANTHER" id="PTHR32063:SF33">
    <property type="entry name" value="RND SUPERFAMILY EFFLUX PUMP PERMEASE COMPONENT"/>
    <property type="match status" value="1"/>
</dbReference>
<dbReference type="SUPFAM" id="SSF82714">
    <property type="entry name" value="Multidrug efflux transporter AcrB TolC docking domain, DN and DC subdomains"/>
    <property type="match status" value="1"/>
</dbReference>
<evidence type="ECO:0000313" key="1">
    <source>
        <dbReference type="EMBL" id="VFJ87623.1"/>
    </source>
</evidence>
<dbReference type="EMBL" id="CAADFG010000004">
    <property type="protein sequence ID" value="VFJ87623.1"/>
    <property type="molecule type" value="Genomic_DNA"/>
</dbReference>
<dbReference type="SUPFAM" id="SSF82693">
    <property type="entry name" value="Multidrug efflux transporter AcrB pore domain, PN1, PN2, PC1 and PC2 subdomains"/>
    <property type="match status" value="2"/>
</dbReference>
<evidence type="ECO:0000313" key="2">
    <source>
        <dbReference type="EMBL" id="VFJ89416.1"/>
    </source>
</evidence>
<reference evidence="3" key="1">
    <citation type="submission" date="2019-02" db="EMBL/GenBank/DDBJ databases">
        <authorList>
            <person name="Gruber-Vodicka R. H."/>
            <person name="Seah K. B. B."/>
        </authorList>
    </citation>
    <scope>NUCLEOTIDE SEQUENCE</scope>
    <source>
        <strain evidence="3">BECK_SA2B12</strain>
        <strain evidence="1">BECK_SA2B15</strain>
        <strain evidence="2">BECK_SA2B20</strain>
    </source>
</reference>
<accession>A0A450UUA0</accession>
<dbReference type="GO" id="GO:0042910">
    <property type="term" value="F:xenobiotic transmembrane transporter activity"/>
    <property type="evidence" value="ECO:0007669"/>
    <property type="project" value="TreeGrafter"/>
</dbReference>
<dbReference type="InterPro" id="IPR001036">
    <property type="entry name" value="Acrflvin-R"/>
</dbReference>
<proteinExistence type="predicted"/>
<dbReference type="AlphaFoldDB" id="A0A450UUA0"/>
<dbReference type="EMBL" id="CAADFJ010000004">
    <property type="protein sequence ID" value="VFJ96020.1"/>
    <property type="molecule type" value="Genomic_DNA"/>
</dbReference>
<protein>
    <submittedName>
        <fullName evidence="3">AcrB/AcrD/AcrF family protein</fullName>
    </submittedName>
</protein>
<evidence type="ECO:0000313" key="3">
    <source>
        <dbReference type="EMBL" id="VFJ96020.1"/>
    </source>
</evidence>
<sequence>MIEWFARNGVAANLLMVLILALGLHALSSRIPLELLPETELAAVDVAVTWRGATPVEVEEGIVTRMEEAISDLAGIERMVSEARAESARVRVEVDGGYDSRELLEIAIEIGQHNLERFGIGFDDVVTAIRNASKDYPAGSLKTRRGEILLRTRGQAYTKADFERIVVLARSDGTRLTLADIAEVKDGFAEGPLHTRFNGRPAVLLKIYRTGDQSAFAMARQARDYMDGIRPRLPPGVRSIWTAGGISPET</sequence>